<dbReference type="Proteomes" id="UP001056539">
    <property type="component" value="Chromosome"/>
</dbReference>
<dbReference type="SMART" id="SM00354">
    <property type="entry name" value="HTH_LACI"/>
    <property type="match status" value="1"/>
</dbReference>
<dbReference type="GO" id="GO:0003700">
    <property type="term" value="F:DNA-binding transcription factor activity"/>
    <property type="evidence" value="ECO:0007669"/>
    <property type="project" value="TreeGrafter"/>
</dbReference>
<dbReference type="GO" id="GO:0000976">
    <property type="term" value="F:transcription cis-regulatory region binding"/>
    <property type="evidence" value="ECO:0007669"/>
    <property type="project" value="TreeGrafter"/>
</dbReference>
<dbReference type="PANTHER" id="PTHR30146:SF24">
    <property type="entry name" value="XYLOSE OPERON REGULATORY PROTEIN"/>
    <property type="match status" value="1"/>
</dbReference>
<dbReference type="Pfam" id="PF00356">
    <property type="entry name" value="LacI"/>
    <property type="match status" value="1"/>
</dbReference>
<dbReference type="CDD" id="cd06267">
    <property type="entry name" value="PBP1_LacI_sugar_binding-like"/>
    <property type="match status" value="1"/>
</dbReference>
<name>A0AAX3BFW3_9SPIR</name>
<feature type="domain" description="HTH lacI-type" evidence="4">
    <location>
        <begin position="4"/>
        <end position="59"/>
    </location>
</feature>
<dbReference type="PROSITE" id="PS50932">
    <property type="entry name" value="HTH_LACI_2"/>
    <property type="match status" value="1"/>
</dbReference>
<gene>
    <name evidence="5" type="ORF">KDW03_05275</name>
</gene>
<dbReference type="InterPro" id="IPR000843">
    <property type="entry name" value="HTH_LacI"/>
</dbReference>
<keyword evidence="6" id="KW-1185">Reference proteome</keyword>
<keyword evidence="1" id="KW-0805">Transcription regulation</keyword>
<dbReference type="KEGG" id="taqu:KDW03_05275"/>
<organism evidence="5 6">
    <name type="scientific">Thermospira aquatica</name>
    <dbReference type="NCBI Taxonomy" id="2828656"/>
    <lineage>
        <taxon>Bacteria</taxon>
        <taxon>Pseudomonadati</taxon>
        <taxon>Spirochaetota</taxon>
        <taxon>Spirochaetia</taxon>
        <taxon>Brevinematales</taxon>
        <taxon>Thermospiraceae</taxon>
        <taxon>Thermospira</taxon>
    </lineage>
</organism>
<sequence length="350" mass="38834">MKRVTIKDIAREAKTSYVTVSHYLNKRDSKFSDDTAQRIEAAIKKLGYIPNRMARKLARKRSYTIGVVLPPLPPSASSKNLLRDNPFYTEFLSGVYSKAWEYDYDVLTTAMSVPEAVFEWIVGYQLDGVVLFTSGIARELVQLAEKREMKLDTVLVGLDHTEAPVQARVLIDDEDGTRQAVAYLVSQGHRRIGFATGEYTLSRVNAIRLMGYQKALEASGIPFDETMIFVDEVSLEGGMRIGKKIATFKPSQTPTAVVCVADILAIGIIKACVRVGRKIPADLSVVGFDDLVVSSLVEPELTTIRQDIVGRGETCVQVIEDFYQGKYHPETVLPVDLVIRQSVASISGHR</sequence>
<dbReference type="PANTHER" id="PTHR30146">
    <property type="entry name" value="LACI-RELATED TRANSCRIPTIONAL REPRESSOR"/>
    <property type="match status" value="1"/>
</dbReference>
<proteinExistence type="predicted"/>
<dbReference type="Gene3D" id="3.40.50.2300">
    <property type="match status" value="2"/>
</dbReference>
<reference evidence="5" key="1">
    <citation type="submission" date="2021-04" db="EMBL/GenBank/DDBJ databases">
        <authorList>
            <person name="Postec A."/>
        </authorList>
    </citation>
    <scope>NUCLEOTIDE SEQUENCE</scope>
    <source>
        <strain evidence="5">F1F22</strain>
    </source>
</reference>
<evidence type="ECO:0000259" key="4">
    <source>
        <dbReference type="PROSITE" id="PS50932"/>
    </source>
</evidence>
<dbReference type="SUPFAM" id="SSF47413">
    <property type="entry name" value="lambda repressor-like DNA-binding domains"/>
    <property type="match status" value="1"/>
</dbReference>
<dbReference type="EMBL" id="CP073355">
    <property type="protein sequence ID" value="URA11207.1"/>
    <property type="molecule type" value="Genomic_DNA"/>
</dbReference>
<dbReference type="InterPro" id="IPR046335">
    <property type="entry name" value="LacI/GalR-like_sensor"/>
</dbReference>
<dbReference type="Gene3D" id="1.10.260.40">
    <property type="entry name" value="lambda repressor-like DNA-binding domains"/>
    <property type="match status" value="1"/>
</dbReference>
<evidence type="ECO:0000313" key="6">
    <source>
        <dbReference type="Proteomes" id="UP001056539"/>
    </source>
</evidence>
<dbReference type="CDD" id="cd01392">
    <property type="entry name" value="HTH_LacI"/>
    <property type="match status" value="1"/>
</dbReference>
<evidence type="ECO:0000256" key="1">
    <source>
        <dbReference type="ARBA" id="ARBA00023015"/>
    </source>
</evidence>
<keyword evidence="3" id="KW-0804">Transcription</keyword>
<accession>A0AAX3BFW3</accession>
<dbReference type="RefSeq" id="WP_271436341.1">
    <property type="nucleotide sequence ID" value="NZ_CP073355.1"/>
</dbReference>
<evidence type="ECO:0000313" key="5">
    <source>
        <dbReference type="EMBL" id="URA11207.1"/>
    </source>
</evidence>
<keyword evidence="2 5" id="KW-0238">DNA-binding</keyword>
<evidence type="ECO:0000256" key="3">
    <source>
        <dbReference type="ARBA" id="ARBA00023163"/>
    </source>
</evidence>
<dbReference type="InterPro" id="IPR028082">
    <property type="entry name" value="Peripla_BP_I"/>
</dbReference>
<protein>
    <submittedName>
        <fullName evidence="5">LacI family DNA-binding transcriptional regulator</fullName>
    </submittedName>
</protein>
<evidence type="ECO:0000256" key="2">
    <source>
        <dbReference type="ARBA" id="ARBA00023125"/>
    </source>
</evidence>
<dbReference type="Pfam" id="PF13377">
    <property type="entry name" value="Peripla_BP_3"/>
    <property type="match status" value="1"/>
</dbReference>
<dbReference type="AlphaFoldDB" id="A0AAX3BFW3"/>
<dbReference type="SUPFAM" id="SSF53822">
    <property type="entry name" value="Periplasmic binding protein-like I"/>
    <property type="match status" value="1"/>
</dbReference>
<dbReference type="InterPro" id="IPR010982">
    <property type="entry name" value="Lambda_DNA-bd_dom_sf"/>
</dbReference>
<reference evidence="5" key="2">
    <citation type="submission" date="2022-06" db="EMBL/GenBank/DDBJ databases">
        <title>Thermospira aquatica gen. nov., sp. nov.</title>
        <authorList>
            <person name="Ben Ali Gam Z."/>
            <person name="Labat M."/>
        </authorList>
    </citation>
    <scope>NUCLEOTIDE SEQUENCE</scope>
    <source>
        <strain evidence="5">F1F22</strain>
    </source>
</reference>